<dbReference type="InterPro" id="IPR008906">
    <property type="entry name" value="HATC_C_dom"/>
</dbReference>
<keyword evidence="3" id="KW-1185">Reference proteome</keyword>
<dbReference type="AlphaFoldDB" id="A0A9P0ZIB2"/>
<sequence>MLRFFCPFPMYDDKAIDPKQEYQEVSNLLFQLFNEFHAQYGNAPPPRHEHLHLKENHFFKSTFGNLMKKSKATPVVEQSSVNELSLYLTFPVDFEEDDDFDVLKWWKDKERTFPILSKMAKQVLSMLVSTVAV</sequence>
<protein>
    <recommendedName>
        <fullName evidence="1">HAT C-terminal dimerisation domain-containing protein</fullName>
    </recommendedName>
</protein>
<evidence type="ECO:0000313" key="3">
    <source>
        <dbReference type="Proteomes" id="UP001152484"/>
    </source>
</evidence>
<dbReference type="SUPFAM" id="SSF53098">
    <property type="entry name" value="Ribonuclease H-like"/>
    <property type="match status" value="1"/>
</dbReference>
<dbReference type="GO" id="GO:0046983">
    <property type="term" value="F:protein dimerization activity"/>
    <property type="evidence" value="ECO:0007669"/>
    <property type="project" value="InterPro"/>
</dbReference>
<comment type="caution">
    <text evidence="2">The sequence shown here is derived from an EMBL/GenBank/DDBJ whole genome shotgun (WGS) entry which is preliminary data.</text>
</comment>
<dbReference type="InterPro" id="IPR012337">
    <property type="entry name" value="RNaseH-like_sf"/>
</dbReference>
<gene>
    <name evidence="2" type="ORF">CEURO_LOCUS15260</name>
</gene>
<dbReference type="PANTHER" id="PTHR23272">
    <property type="entry name" value="BED FINGER-RELATED"/>
    <property type="match status" value="1"/>
</dbReference>
<proteinExistence type="predicted"/>
<accession>A0A9P0ZIB2</accession>
<feature type="domain" description="HAT C-terminal dimerisation" evidence="1">
    <location>
        <begin position="83"/>
        <end position="132"/>
    </location>
</feature>
<dbReference type="EMBL" id="CAMAPE010000038">
    <property type="protein sequence ID" value="CAH9101178.1"/>
    <property type="molecule type" value="Genomic_DNA"/>
</dbReference>
<dbReference type="OrthoDB" id="1271298at2759"/>
<reference evidence="2" key="1">
    <citation type="submission" date="2022-07" db="EMBL/GenBank/DDBJ databases">
        <authorList>
            <person name="Macas J."/>
            <person name="Novak P."/>
            <person name="Neumann P."/>
        </authorList>
    </citation>
    <scope>NUCLEOTIDE SEQUENCE</scope>
</reference>
<evidence type="ECO:0000259" key="1">
    <source>
        <dbReference type="Pfam" id="PF05699"/>
    </source>
</evidence>
<dbReference type="Pfam" id="PF05699">
    <property type="entry name" value="Dimer_Tnp_hAT"/>
    <property type="match status" value="1"/>
</dbReference>
<dbReference type="PANTHER" id="PTHR23272:SF184">
    <property type="entry name" value="OS03G0311250 PROTEIN"/>
    <property type="match status" value="1"/>
</dbReference>
<dbReference type="Proteomes" id="UP001152484">
    <property type="component" value="Unassembled WGS sequence"/>
</dbReference>
<organism evidence="2 3">
    <name type="scientific">Cuscuta europaea</name>
    <name type="common">European dodder</name>
    <dbReference type="NCBI Taxonomy" id="41803"/>
    <lineage>
        <taxon>Eukaryota</taxon>
        <taxon>Viridiplantae</taxon>
        <taxon>Streptophyta</taxon>
        <taxon>Embryophyta</taxon>
        <taxon>Tracheophyta</taxon>
        <taxon>Spermatophyta</taxon>
        <taxon>Magnoliopsida</taxon>
        <taxon>eudicotyledons</taxon>
        <taxon>Gunneridae</taxon>
        <taxon>Pentapetalae</taxon>
        <taxon>asterids</taxon>
        <taxon>lamiids</taxon>
        <taxon>Solanales</taxon>
        <taxon>Convolvulaceae</taxon>
        <taxon>Cuscuteae</taxon>
        <taxon>Cuscuta</taxon>
        <taxon>Cuscuta subgen. Cuscuta</taxon>
    </lineage>
</organism>
<evidence type="ECO:0000313" key="2">
    <source>
        <dbReference type="EMBL" id="CAH9101178.1"/>
    </source>
</evidence>
<name>A0A9P0ZIB2_CUSEU</name>